<evidence type="ECO:0000313" key="1">
    <source>
        <dbReference type="EMBL" id="KCZ55826.1"/>
    </source>
</evidence>
<dbReference type="Pfam" id="PF20319">
    <property type="entry name" value="DUF6614"/>
    <property type="match status" value="1"/>
</dbReference>
<evidence type="ECO:0008006" key="3">
    <source>
        <dbReference type="Google" id="ProtNLM"/>
    </source>
</evidence>
<keyword evidence="2" id="KW-1185">Reference proteome</keyword>
<name>A0A062U658_9PROT</name>
<accession>A0A062U658</accession>
<proteinExistence type="predicted"/>
<dbReference type="STRING" id="1280946.HY29_10710"/>
<protein>
    <recommendedName>
        <fullName evidence="3">EthD domain-containing protein</fullName>
    </recommendedName>
</protein>
<comment type="caution">
    <text evidence="1">The sequence shown here is derived from an EMBL/GenBank/DDBJ whole genome shotgun (WGS) entry which is preliminary data.</text>
</comment>
<gene>
    <name evidence="1" type="ORF">HY29_10710</name>
</gene>
<dbReference type="PATRIC" id="fig|1280946.3.peg.938"/>
<dbReference type="EMBL" id="AWFF01000027">
    <property type="protein sequence ID" value="KCZ55826.1"/>
    <property type="molecule type" value="Genomic_DNA"/>
</dbReference>
<dbReference type="Proteomes" id="UP000027037">
    <property type="component" value="Unassembled WGS sequence"/>
</dbReference>
<dbReference type="InterPro" id="IPR046722">
    <property type="entry name" value="DUF6614"/>
</dbReference>
<evidence type="ECO:0000313" key="2">
    <source>
        <dbReference type="Proteomes" id="UP000027037"/>
    </source>
</evidence>
<dbReference type="eggNOG" id="ENOG5032XDJ">
    <property type="taxonomic scope" value="Bacteria"/>
</dbReference>
<reference evidence="1 2" key="1">
    <citation type="journal article" date="2014" name="Antonie Van Leeuwenhoek">
        <title>Hyphomonas beringensis sp. nov. and Hyphomonas chukchiensis sp. nov., isolated from surface seawater of the Bering Sea and Chukchi Sea.</title>
        <authorList>
            <person name="Li C."/>
            <person name="Lai Q."/>
            <person name="Li G."/>
            <person name="Dong C."/>
            <person name="Wang J."/>
            <person name="Liao Y."/>
            <person name="Shao Z."/>
        </authorList>
    </citation>
    <scope>NUCLEOTIDE SEQUENCE [LARGE SCALE GENOMIC DNA]</scope>
    <source>
        <strain evidence="1 2">25B14_1</strain>
    </source>
</reference>
<sequence length="127" mass="14574">MPVVSRSGKVEKAGIREGDMDIYHIWFDLKPGTDERAFAPALSAFLSHMRDEGRIEAWRMMRCKLGLRPDDVREFHIMIETRDLAQLDQAFKAAAARSGETDTLHFSANAMVTNVKFGLFRDWPDWT</sequence>
<organism evidence="1 2">
    <name type="scientific">Hyphomonas beringensis</name>
    <dbReference type="NCBI Taxonomy" id="1280946"/>
    <lineage>
        <taxon>Bacteria</taxon>
        <taxon>Pseudomonadati</taxon>
        <taxon>Pseudomonadota</taxon>
        <taxon>Alphaproteobacteria</taxon>
        <taxon>Hyphomonadales</taxon>
        <taxon>Hyphomonadaceae</taxon>
        <taxon>Hyphomonas</taxon>
    </lineage>
</organism>
<dbReference type="AlphaFoldDB" id="A0A062U658"/>